<gene>
    <name evidence="1" type="ORF">CTRU02_206384</name>
</gene>
<protein>
    <submittedName>
        <fullName evidence="1">Glucose-methanol-choline oxidoreductase</fullName>
    </submittedName>
</protein>
<name>A0ACC3Z6N7_COLTU</name>
<dbReference type="EMBL" id="VUJX02000003">
    <property type="protein sequence ID" value="KAL0939774.1"/>
    <property type="molecule type" value="Genomic_DNA"/>
</dbReference>
<reference evidence="1 2" key="1">
    <citation type="journal article" date="2020" name="Phytopathology">
        <title>Genome Sequence Resources of Colletotrichum truncatum, C. plurivorum, C. musicola, and C. sojae: Four Species Pathogenic to Soybean (Glycine max).</title>
        <authorList>
            <person name="Rogerio F."/>
            <person name="Boufleur T.R."/>
            <person name="Ciampi-Guillardi M."/>
            <person name="Sukno S.A."/>
            <person name="Thon M.R."/>
            <person name="Massola Junior N.S."/>
            <person name="Baroncelli R."/>
        </authorList>
    </citation>
    <scope>NUCLEOTIDE SEQUENCE [LARGE SCALE GENOMIC DNA]</scope>
    <source>
        <strain evidence="1 2">CMES1059</strain>
    </source>
</reference>
<dbReference type="Proteomes" id="UP000805649">
    <property type="component" value="Unassembled WGS sequence"/>
</dbReference>
<accession>A0ACC3Z6N7</accession>
<sequence length="563" mass="61859">MTQEFDFVIVGGGTAGCLLASRLANTESRPSVALLEGGKDLDKPEYRLTAERFFTLLQPGLDYGYLSTPQKHARNREVLQSRGKGLGGSSAVNFQAWSLGAREEFDAWAEEAGDEAWGFESIIQRIKQLENLHLEGVTEEWDEYIKPGPESHGFSGPIDVSIGYVERETKSFIDAGEDLGHRRNLDANSGDLIGFSLNPVTSLNSVRTTSASAFLEKDVPPNLHILTETRIVKILFENKQAVGVLKEDGTEIRAKKEVIVSAGAIDTPRLLLLSGVGPRSELEDLGIEVVKDLEGVGKSFTDHPMVVVCFQMKPGFTDRMQLADPEKYQEAVKQFTETGTGPLLRHFSSIPHAFLKNDRAYKTPEFQQLPEETKEFLLKPGVPSYELVNGPLIPPTHKFESPDDGFFSIFVATMNSISRGQVKLTSSDPNDPPSIDPRYLNHPFDLVNLKEGLREALNLMQTPTMKEHFVAPVFAPKSSNDDDLVEFIEESVAGLWHPSCSVKMGKSEMDGSCVDSDLKVHGIGGLRVADLSVTPILPSADPQIIAYAIGQVAAEKIAQDHKL</sequence>
<organism evidence="1 2">
    <name type="scientific">Colletotrichum truncatum</name>
    <name type="common">Anthracnose fungus</name>
    <name type="synonym">Colletotrichum capsici</name>
    <dbReference type="NCBI Taxonomy" id="5467"/>
    <lineage>
        <taxon>Eukaryota</taxon>
        <taxon>Fungi</taxon>
        <taxon>Dikarya</taxon>
        <taxon>Ascomycota</taxon>
        <taxon>Pezizomycotina</taxon>
        <taxon>Sordariomycetes</taxon>
        <taxon>Hypocreomycetidae</taxon>
        <taxon>Glomerellales</taxon>
        <taxon>Glomerellaceae</taxon>
        <taxon>Colletotrichum</taxon>
        <taxon>Colletotrichum truncatum species complex</taxon>
    </lineage>
</organism>
<evidence type="ECO:0000313" key="1">
    <source>
        <dbReference type="EMBL" id="KAL0939774.1"/>
    </source>
</evidence>
<proteinExistence type="predicted"/>
<evidence type="ECO:0000313" key="2">
    <source>
        <dbReference type="Proteomes" id="UP000805649"/>
    </source>
</evidence>
<comment type="caution">
    <text evidence="1">The sequence shown here is derived from an EMBL/GenBank/DDBJ whole genome shotgun (WGS) entry which is preliminary data.</text>
</comment>
<keyword evidence="2" id="KW-1185">Reference proteome</keyword>